<dbReference type="InterPro" id="IPR007497">
    <property type="entry name" value="SIMPL/DUF541"/>
</dbReference>
<dbReference type="Gene3D" id="3.30.110.170">
    <property type="entry name" value="Protein of unknown function (DUF541), domain 1"/>
    <property type="match status" value="1"/>
</dbReference>
<keyword evidence="2" id="KW-1185">Reference proteome</keyword>
<reference evidence="1 2" key="1">
    <citation type="submission" date="2018-09" db="EMBL/GenBank/DDBJ databases">
        <title>Comparative genomics of Leucobacter spp.</title>
        <authorList>
            <person name="Reis A.C."/>
            <person name="Kolvenbach B.A."/>
            <person name="Corvini P.F.X."/>
            <person name="Nunes O.C."/>
        </authorList>
    </citation>
    <scope>NUCLEOTIDE SEQUENCE [LARGE SCALE GENOMIC DNA]</scope>
    <source>
        <strain evidence="1 2">TAN 31504</strain>
    </source>
</reference>
<dbReference type="EMBL" id="QYAC01000001">
    <property type="protein sequence ID" value="MBL3677878.1"/>
    <property type="molecule type" value="Genomic_DNA"/>
</dbReference>
<dbReference type="Pfam" id="PF04402">
    <property type="entry name" value="SIMPL"/>
    <property type="match status" value="1"/>
</dbReference>
<dbReference type="PANTHER" id="PTHR34387">
    <property type="entry name" value="SLR1258 PROTEIN"/>
    <property type="match status" value="1"/>
</dbReference>
<name>A0ABS1SBF8_9MICO</name>
<organism evidence="1 2">
    <name type="scientific">Leucobacter chromiireducens subsp. solipictus</name>
    <dbReference type="NCBI Taxonomy" id="398235"/>
    <lineage>
        <taxon>Bacteria</taxon>
        <taxon>Bacillati</taxon>
        <taxon>Actinomycetota</taxon>
        <taxon>Actinomycetes</taxon>
        <taxon>Micrococcales</taxon>
        <taxon>Microbacteriaceae</taxon>
        <taxon>Leucobacter</taxon>
    </lineage>
</organism>
<sequence length="214" mass="22058">MGECMTEIIVTGAAERQLPADRAALQLSSSHAGPERAEVVAAAGARHAQLVERAQQLVADGSAESYTAEAVTTYTNSWRDEGGAQLVEHRANVSVGVELLALEAVGALTTEFAEAGTDANVSWKLSDPARQAVLRELRAAAVADAEAAAADYAAALGGPALSLREIRDTSAGRGVAPIGAPRFAMMADAGAPPEVTVHDIGVRVEIDARFATAE</sequence>
<evidence type="ECO:0000313" key="2">
    <source>
        <dbReference type="Proteomes" id="UP001645859"/>
    </source>
</evidence>
<accession>A0ABS1SBF8</accession>
<protein>
    <submittedName>
        <fullName evidence="1">DUF541 domain-containing protein</fullName>
    </submittedName>
</protein>
<dbReference type="PANTHER" id="PTHR34387:SF2">
    <property type="entry name" value="SLR1258 PROTEIN"/>
    <property type="match status" value="1"/>
</dbReference>
<dbReference type="Proteomes" id="UP001645859">
    <property type="component" value="Unassembled WGS sequence"/>
</dbReference>
<comment type="caution">
    <text evidence="1">The sequence shown here is derived from an EMBL/GenBank/DDBJ whole genome shotgun (WGS) entry which is preliminary data.</text>
</comment>
<gene>
    <name evidence="1" type="ORF">D3230_00965</name>
</gene>
<evidence type="ECO:0000313" key="1">
    <source>
        <dbReference type="EMBL" id="MBL3677878.1"/>
    </source>
</evidence>
<proteinExistence type="predicted"/>
<dbReference type="Gene3D" id="3.30.70.2970">
    <property type="entry name" value="Protein of unknown function (DUF541), domain 2"/>
    <property type="match status" value="1"/>
</dbReference>
<dbReference type="InterPro" id="IPR052022">
    <property type="entry name" value="26kDa_periplasmic_antigen"/>
</dbReference>